<dbReference type="GO" id="GO:0016491">
    <property type="term" value="F:oxidoreductase activity"/>
    <property type="evidence" value="ECO:0007669"/>
    <property type="project" value="UniProtKB-KW"/>
</dbReference>
<evidence type="ECO:0000313" key="6">
    <source>
        <dbReference type="EMBL" id="VDK26412.1"/>
    </source>
</evidence>
<evidence type="ECO:0000313" key="7">
    <source>
        <dbReference type="Proteomes" id="UP000267096"/>
    </source>
</evidence>
<dbReference type="WBParaSite" id="ASIM_0000623701-mRNA-1">
    <property type="protein sequence ID" value="ASIM_0000623701-mRNA-1"/>
    <property type="gene ID" value="ASIM_0000623701"/>
</dbReference>
<dbReference type="InterPro" id="IPR011032">
    <property type="entry name" value="GroES-like_sf"/>
</dbReference>
<dbReference type="Gene3D" id="3.90.180.10">
    <property type="entry name" value="Medium-chain alcohol dehydrogenases, catalytic domain"/>
    <property type="match status" value="1"/>
</dbReference>
<name>A0A0M3JF37_ANISI</name>
<feature type="domain" description="Alcohol dehydrogenase-like N-terminal" evidence="5">
    <location>
        <begin position="31"/>
        <end position="92"/>
    </location>
</feature>
<reference evidence="8" key="1">
    <citation type="submission" date="2017-02" db="UniProtKB">
        <authorList>
            <consortium name="WormBaseParasite"/>
        </authorList>
    </citation>
    <scope>IDENTIFICATION</scope>
</reference>
<keyword evidence="1" id="KW-0521">NADP</keyword>
<dbReference type="EMBL" id="UYRR01012551">
    <property type="protein sequence ID" value="VDK26412.1"/>
    <property type="molecule type" value="Genomic_DNA"/>
</dbReference>
<keyword evidence="7" id="KW-1185">Reference proteome</keyword>
<dbReference type="Pfam" id="PF08240">
    <property type="entry name" value="ADH_N"/>
    <property type="match status" value="1"/>
</dbReference>
<dbReference type="GO" id="GO:0006631">
    <property type="term" value="P:fatty acid metabolic process"/>
    <property type="evidence" value="ECO:0007669"/>
    <property type="project" value="TreeGrafter"/>
</dbReference>
<accession>A0A0M3JF37</accession>
<evidence type="ECO:0000256" key="2">
    <source>
        <dbReference type="ARBA" id="ARBA00023002"/>
    </source>
</evidence>
<evidence type="ECO:0000259" key="5">
    <source>
        <dbReference type="Pfam" id="PF08240"/>
    </source>
</evidence>
<evidence type="ECO:0000313" key="8">
    <source>
        <dbReference type="WBParaSite" id="ASIM_0000623701-mRNA-1"/>
    </source>
</evidence>
<evidence type="ECO:0000256" key="3">
    <source>
        <dbReference type="ARBA" id="ARBA00041058"/>
    </source>
</evidence>
<dbReference type="PANTHER" id="PTHR43981">
    <property type="entry name" value="ENOYL-[ACYL-CARRIER-PROTEIN] REDUCTASE, MITOCHONDRIAL"/>
    <property type="match status" value="1"/>
</dbReference>
<dbReference type="AlphaFoldDB" id="A0A0M3JF37"/>
<keyword evidence="2" id="KW-0560">Oxidoreductase</keyword>
<dbReference type="SUPFAM" id="SSF50129">
    <property type="entry name" value="GroES-like"/>
    <property type="match status" value="1"/>
</dbReference>
<dbReference type="GO" id="GO:0005739">
    <property type="term" value="C:mitochondrion"/>
    <property type="evidence" value="ECO:0007669"/>
    <property type="project" value="TreeGrafter"/>
</dbReference>
<evidence type="ECO:0000256" key="1">
    <source>
        <dbReference type="ARBA" id="ARBA00022857"/>
    </source>
</evidence>
<evidence type="ECO:0000256" key="4">
    <source>
        <dbReference type="ARBA" id="ARBA00042123"/>
    </source>
</evidence>
<dbReference type="InterPro" id="IPR013154">
    <property type="entry name" value="ADH-like_N"/>
</dbReference>
<dbReference type="PANTHER" id="PTHR43981:SF1">
    <property type="entry name" value="ENOYL-[ACYL-CARRIER-PROTEIN] REDUCTASE, MITOCHONDRIAL"/>
    <property type="match status" value="1"/>
</dbReference>
<reference evidence="6 7" key="2">
    <citation type="submission" date="2018-11" db="EMBL/GenBank/DDBJ databases">
        <authorList>
            <consortium name="Pathogen Informatics"/>
        </authorList>
    </citation>
    <scope>NUCLEOTIDE SEQUENCE [LARGE SCALE GENOMIC DNA]</scope>
</reference>
<protein>
    <recommendedName>
        <fullName evidence="3">Enoyl-[acyl-carrier-protein] reductase, mitochondrial</fullName>
    </recommendedName>
    <alternativeName>
        <fullName evidence="4">2-enoyl thioester reductase</fullName>
    </alternativeName>
</protein>
<gene>
    <name evidence="6" type="ORF">ASIM_LOCUS6022</name>
</gene>
<dbReference type="InterPro" id="IPR051034">
    <property type="entry name" value="Mito_Enoyl-ACP_Reductase"/>
</dbReference>
<organism evidence="8">
    <name type="scientific">Anisakis simplex</name>
    <name type="common">Herring worm</name>
    <dbReference type="NCBI Taxonomy" id="6269"/>
    <lineage>
        <taxon>Eukaryota</taxon>
        <taxon>Metazoa</taxon>
        <taxon>Ecdysozoa</taxon>
        <taxon>Nematoda</taxon>
        <taxon>Chromadorea</taxon>
        <taxon>Rhabditida</taxon>
        <taxon>Spirurina</taxon>
        <taxon>Ascaridomorpha</taxon>
        <taxon>Ascaridoidea</taxon>
        <taxon>Anisakidae</taxon>
        <taxon>Anisakis</taxon>
        <taxon>Anisakis simplex complex</taxon>
    </lineage>
</organism>
<sequence>MSVNKVLQYLKFGDPTKVLQLAANAMPNAPGAGQVIVKWIAAPINPLDLNKISGTYPAHKAKFPCIGGSEGVGLIEAVGSGVKGLSKGDKVIPTLLDKPTWANYALWDANNVRKVDDRMSIVSDLTI</sequence>
<dbReference type="OrthoDB" id="7482721at2759"/>
<proteinExistence type="predicted"/>
<dbReference type="Proteomes" id="UP000267096">
    <property type="component" value="Unassembled WGS sequence"/>
</dbReference>